<proteinExistence type="predicted"/>
<keyword evidence="3" id="KW-1185">Reference proteome</keyword>
<dbReference type="Pfam" id="PF22422">
    <property type="entry name" value="MGH1-like_GH"/>
    <property type="match status" value="2"/>
</dbReference>
<feature type="domain" description="CBM6" evidence="1">
    <location>
        <begin position="379"/>
        <end position="503"/>
    </location>
</feature>
<dbReference type="Gene3D" id="2.60.120.260">
    <property type="entry name" value="Galactose-binding domain-like"/>
    <property type="match status" value="2"/>
</dbReference>
<dbReference type="Gene3D" id="1.50.10.10">
    <property type="match status" value="1"/>
</dbReference>
<dbReference type="InterPro" id="IPR012341">
    <property type="entry name" value="6hp_glycosidase-like_sf"/>
</dbReference>
<dbReference type="SUPFAM" id="SSF49785">
    <property type="entry name" value="Galactose-binding domain-like"/>
    <property type="match status" value="2"/>
</dbReference>
<dbReference type="Proteomes" id="UP000182229">
    <property type="component" value="Unassembled WGS sequence"/>
</dbReference>
<dbReference type="PROSITE" id="PS51175">
    <property type="entry name" value="CBM6"/>
    <property type="match status" value="1"/>
</dbReference>
<reference evidence="2 3" key="2">
    <citation type="submission" date="2016-12" db="EMBL/GenBank/DDBJ databases">
        <title>Draft Genome Sequence of Cystobacter ferrugineus Strain Cbfe23.</title>
        <authorList>
            <person name="Akbar S."/>
            <person name="Dowd S.E."/>
            <person name="Stevens D.C."/>
        </authorList>
    </citation>
    <scope>NUCLEOTIDE SEQUENCE [LARGE SCALE GENOMIC DNA]</scope>
    <source>
        <strain evidence="2 3">Cbfe23</strain>
    </source>
</reference>
<dbReference type="SUPFAM" id="SSF50370">
    <property type="entry name" value="Ricin B-like lectins"/>
    <property type="match status" value="1"/>
</dbReference>
<dbReference type="Pfam" id="PF00754">
    <property type="entry name" value="F5_F8_type_C"/>
    <property type="match status" value="1"/>
</dbReference>
<dbReference type="InterPro" id="IPR008979">
    <property type="entry name" value="Galactose-bd-like_sf"/>
</dbReference>
<evidence type="ECO:0000313" key="3">
    <source>
        <dbReference type="Proteomes" id="UP000182229"/>
    </source>
</evidence>
<sequence length="1025" mass="112323">MATPASRSSARRAVGLGLTFALSGLTHVGCQRATTVKEEPVAPEPVAAEPVAPEPVASAIAGPLNRDAILAAQRLDEPQWYKDNIPFLDTPDDKIDEVYYYRWSTYKRALRYTVPGTGYVSTEYDVPIGYAGNPYTALPDAAGYHIQDGRWLANPDYAGDYLDFWLRGAGYTGTLNFSEWIIDAAYQRALVTGDQRDLLSRLPELIGLYQRWNGRLVDNFPLNGGASNAKLYWQSPLSDATEYTETSMKSSNWFGGGAGYRPTINAYMYAAATAISKLARAAGDTATADDYASRAASIKDGVQKALWDPQRSFFFQVYTTYDDSNGALKGTRTTWRELMGYAPWAYNLPDAQYSSAWQFLTQPDGFGAAYGPTTLERMHPLEAEQAVIANATRWTSGSASNGSYIGQIDLATSSVTFTVDAPGDGTYPVKVFYANATGASSTHQLFVNGASTPQTVTYPATPAWGQFSAQQFVTVQVAMRAGSNALKFQKGTGYAELDKISANPYFNYQAIPSQPNREDWNCCHWNGPSWPFQTSQVLAGLANLLQNYPAQSYITAADYREMLSDFTALQYKEGKPYVAEAANGDTGQWIYDGFNFSEHYNHSSYIDLVLTGLLGIKPQANDTLVLKPLVSPSWDYFAVQDLPYHGHKLTLVFDRYGTRYGQGSGLRVIQDGQLIYSAATLGETTLKVAPTVLPAARQRMMNVAANPLTMEQDWLNRAITQPYPRAFASYTNPVSNGPRCHSGQTCRPTTYDQPMRATDGWIRYDTIPDNRWTNLGSPNATDHLGVDFGAVRPLQQVSLYLYDDRDRIRAPAAYDVQYLDGQTWRSIPNQVKTPATPVGNDLNTVTFPVLSTSQLRVVFTPQSGKFVGVTELQSWYPQPPPVRLVSKNSGLELAVTGDSMAFGAEVSQQAATGARSHQWNVVPAENGFSKLINVQSGLVLGIRDASTAAGALALQWGDTLTRDHLWSIVDMGNGYSKLVNAHSGMVLGIRDASRTVGAPALQWHDTGTDDHRWRIETAAPSSAAP</sequence>
<reference evidence="3" key="1">
    <citation type="submission" date="2016-11" db="EMBL/GenBank/DDBJ databases">
        <authorList>
            <person name="Shukria A."/>
            <person name="Stevens D.C."/>
        </authorList>
    </citation>
    <scope>NUCLEOTIDE SEQUENCE [LARGE SCALE GENOMIC DNA]</scope>
    <source>
        <strain evidence="3">Cbfe23</strain>
    </source>
</reference>
<dbReference type="STRING" id="83449.BON30_01505"/>
<dbReference type="EMBL" id="MPIN01000001">
    <property type="protein sequence ID" value="OJH41935.1"/>
    <property type="molecule type" value="Genomic_DNA"/>
</dbReference>
<dbReference type="PROSITE" id="PS50231">
    <property type="entry name" value="RICIN_B_LECTIN"/>
    <property type="match status" value="1"/>
</dbReference>
<dbReference type="InterPro" id="IPR035992">
    <property type="entry name" value="Ricin_B-like_lectins"/>
</dbReference>
<dbReference type="GO" id="GO:0030246">
    <property type="term" value="F:carbohydrate binding"/>
    <property type="evidence" value="ECO:0007669"/>
    <property type="project" value="InterPro"/>
</dbReference>
<dbReference type="InterPro" id="IPR054491">
    <property type="entry name" value="MGH1-like_GH"/>
</dbReference>
<dbReference type="Gene3D" id="2.80.10.50">
    <property type="match status" value="1"/>
</dbReference>
<dbReference type="InterPro" id="IPR000421">
    <property type="entry name" value="FA58C"/>
</dbReference>
<dbReference type="OrthoDB" id="9757939at2"/>
<dbReference type="Pfam" id="PF14200">
    <property type="entry name" value="RicinB_lectin_2"/>
    <property type="match status" value="2"/>
</dbReference>
<organism evidence="2 3">
    <name type="scientific">Cystobacter ferrugineus</name>
    <dbReference type="NCBI Taxonomy" id="83449"/>
    <lineage>
        <taxon>Bacteria</taxon>
        <taxon>Pseudomonadati</taxon>
        <taxon>Myxococcota</taxon>
        <taxon>Myxococcia</taxon>
        <taxon>Myxococcales</taxon>
        <taxon>Cystobacterineae</taxon>
        <taxon>Archangiaceae</taxon>
        <taxon>Cystobacter</taxon>
    </lineage>
</organism>
<dbReference type="SUPFAM" id="SSF48208">
    <property type="entry name" value="Six-hairpin glycosidases"/>
    <property type="match status" value="2"/>
</dbReference>
<dbReference type="AlphaFoldDB" id="A0A1L9BI98"/>
<evidence type="ECO:0000259" key="1">
    <source>
        <dbReference type="PROSITE" id="PS51175"/>
    </source>
</evidence>
<comment type="caution">
    <text evidence="2">The sequence shown here is derived from an EMBL/GenBank/DDBJ whole genome shotgun (WGS) entry which is preliminary data.</text>
</comment>
<dbReference type="GO" id="GO:0005975">
    <property type="term" value="P:carbohydrate metabolic process"/>
    <property type="evidence" value="ECO:0007669"/>
    <property type="project" value="InterPro"/>
</dbReference>
<gene>
    <name evidence="2" type="ORF">BON30_01505</name>
</gene>
<dbReference type="RefSeq" id="WP_071896030.1">
    <property type="nucleotide sequence ID" value="NZ_MPIN01000001.1"/>
</dbReference>
<accession>A0A1L9BI98</accession>
<dbReference type="InterPro" id="IPR008928">
    <property type="entry name" value="6-hairpin_glycosidase_sf"/>
</dbReference>
<protein>
    <recommendedName>
        <fullName evidence="1">CBM6 domain-containing protein</fullName>
    </recommendedName>
</protein>
<name>A0A1L9BI98_9BACT</name>
<dbReference type="InterPro" id="IPR005084">
    <property type="entry name" value="CBM6"/>
</dbReference>
<evidence type="ECO:0000313" key="2">
    <source>
        <dbReference type="EMBL" id="OJH41935.1"/>
    </source>
</evidence>
<dbReference type="InterPro" id="IPR000772">
    <property type="entry name" value="Ricin_B_lectin"/>
</dbReference>